<evidence type="ECO:0000256" key="1">
    <source>
        <dbReference type="ARBA" id="ARBA00004141"/>
    </source>
</evidence>
<accession>A0ABY4AM01</accession>
<keyword evidence="3 5" id="KW-1133">Transmembrane helix</keyword>
<proteinExistence type="predicted"/>
<keyword evidence="2 5" id="KW-0812">Transmembrane</keyword>
<reference evidence="6 7" key="1">
    <citation type="submission" date="2020-11" db="EMBL/GenBank/DDBJ databases">
        <title>Algicoccus daihaiensis sp.nov., isolated from Daihai Lake in Inner Mongolia.</title>
        <authorList>
            <person name="Kai J."/>
        </authorList>
    </citation>
    <scope>NUCLEOTIDE SEQUENCE [LARGE SCALE GENOMIC DNA]</scope>
    <source>
        <strain evidence="7">f23</strain>
    </source>
</reference>
<dbReference type="EMBL" id="CP063982">
    <property type="protein sequence ID" value="UOD51345.1"/>
    <property type="molecule type" value="Genomic_DNA"/>
</dbReference>
<evidence type="ECO:0000313" key="6">
    <source>
        <dbReference type="EMBL" id="UOD51345.1"/>
    </source>
</evidence>
<feature type="transmembrane region" description="Helical" evidence="5">
    <location>
        <begin position="216"/>
        <end position="237"/>
    </location>
</feature>
<evidence type="ECO:0000256" key="2">
    <source>
        <dbReference type="ARBA" id="ARBA00022692"/>
    </source>
</evidence>
<feature type="transmembrane region" description="Helical" evidence="5">
    <location>
        <begin position="143"/>
        <end position="165"/>
    </location>
</feature>
<name>A0ABY4AM01_9BURK</name>
<keyword evidence="7" id="KW-1185">Reference proteome</keyword>
<feature type="transmembrane region" description="Helical" evidence="5">
    <location>
        <begin position="37"/>
        <end position="60"/>
    </location>
</feature>
<evidence type="ECO:0000256" key="5">
    <source>
        <dbReference type="SAM" id="Phobius"/>
    </source>
</evidence>
<gene>
    <name evidence="6" type="ORF">DHf2319_05785</name>
</gene>
<dbReference type="Proteomes" id="UP000831607">
    <property type="component" value="Chromosome"/>
</dbReference>
<evidence type="ECO:0000256" key="3">
    <source>
        <dbReference type="ARBA" id="ARBA00022989"/>
    </source>
</evidence>
<dbReference type="RefSeq" id="WP_243479809.1">
    <property type="nucleotide sequence ID" value="NZ_CP063982.1"/>
</dbReference>
<organism evidence="6 7">
    <name type="scientific">Orrella daihaiensis</name>
    <dbReference type="NCBI Taxonomy" id="2782176"/>
    <lineage>
        <taxon>Bacteria</taxon>
        <taxon>Pseudomonadati</taxon>
        <taxon>Pseudomonadota</taxon>
        <taxon>Betaproteobacteria</taxon>
        <taxon>Burkholderiales</taxon>
        <taxon>Alcaligenaceae</taxon>
        <taxon>Orrella</taxon>
    </lineage>
</organism>
<comment type="subcellular location">
    <subcellularLocation>
        <location evidence="1">Membrane</location>
        <topology evidence="1">Multi-pass membrane protein</topology>
    </subcellularLocation>
</comment>
<feature type="transmembrane region" description="Helical" evidence="5">
    <location>
        <begin position="95"/>
        <end position="122"/>
    </location>
</feature>
<keyword evidence="4 5" id="KW-0472">Membrane</keyword>
<protein>
    <submittedName>
        <fullName evidence="6">EI24 domain-containing protein</fullName>
    </submittedName>
</protein>
<dbReference type="InterPro" id="IPR059112">
    <property type="entry name" value="CysZ/EI24"/>
</dbReference>
<sequence length="265" mass="30019">MKQLRPHQTQASARGMLGRDVSQAFWRAVRSQMHPRMIFALFMPFIVIMLLTILLLWLGWTPLTEWLNAELTESAVPGMVDPVIGSTAFLALKAWLIPIAAVFILLPLAGIGGLAVAAVWIMPLVLAHVGKRDYPDVQARGKHATVISVWNAIWVSLLFVLGWVITLPLWLIPPLGLVLSLFWWTFAFNRMMRVDAVVDYADPDERQLLWRERSSGYWVLGFVCALLNLIPPAWVFLPVFSGLVYAHFSFEALRQLRRHPTVQVT</sequence>
<evidence type="ECO:0000256" key="4">
    <source>
        <dbReference type="ARBA" id="ARBA00023136"/>
    </source>
</evidence>
<evidence type="ECO:0000313" key="7">
    <source>
        <dbReference type="Proteomes" id="UP000831607"/>
    </source>
</evidence>
<feature type="transmembrane region" description="Helical" evidence="5">
    <location>
        <begin position="171"/>
        <end position="188"/>
    </location>
</feature>
<dbReference type="Pfam" id="PF07264">
    <property type="entry name" value="EI24"/>
    <property type="match status" value="1"/>
</dbReference>